<feature type="transmembrane region" description="Helical" evidence="1">
    <location>
        <begin position="381"/>
        <end position="402"/>
    </location>
</feature>
<dbReference type="Proteomes" id="UP000247409">
    <property type="component" value="Unassembled WGS sequence"/>
</dbReference>
<dbReference type="EMBL" id="NBIV01000141">
    <property type="protein sequence ID" value="PXF43014.1"/>
    <property type="molecule type" value="Genomic_DNA"/>
</dbReference>
<feature type="transmembrane region" description="Helical" evidence="1">
    <location>
        <begin position="76"/>
        <end position="93"/>
    </location>
</feature>
<dbReference type="PANTHER" id="PTHR11161:SF0">
    <property type="entry name" value="O-ACYLTRANSFERASE LIKE PROTEIN"/>
    <property type="match status" value="1"/>
</dbReference>
<name>A0A2V3ILP7_9FLOR</name>
<feature type="transmembrane region" description="Helical" evidence="1">
    <location>
        <begin position="343"/>
        <end position="361"/>
    </location>
</feature>
<dbReference type="InterPro" id="IPR052728">
    <property type="entry name" value="O2_lipid_transport_reg"/>
</dbReference>
<keyword evidence="3" id="KW-1185">Reference proteome</keyword>
<feature type="transmembrane region" description="Helical" evidence="1">
    <location>
        <begin position="432"/>
        <end position="455"/>
    </location>
</feature>
<evidence type="ECO:0000313" key="2">
    <source>
        <dbReference type="EMBL" id="PXF43014.1"/>
    </source>
</evidence>
<accession>A0A2V3ILP7</accession>
<reference evidence="2 3" key="1">
    <citation type="journal article" date="2018" name="Mol. Biol. Evol.">
        <title>Analysis of the draft genome of the red seaweed Gracilariopsis chorda provides insights into genome size evolution in Rhodophyta.</title>
        <authorList>
            <person name="Lee J."/>
            <person name="Yang E.C."/>
            <person name="Graf L."/>
            <person name="Yang J.H."/>
            <person name="Qiu H."/>
            <person name="Zel Zion U."/>
            <person name="Chan C.X."/>
            <person name="Stephens T.G."/>
            <person name="Weber A.P.M."/>
            <person name="Boo G.H."/>
            <person name="Boo S.M."/>
            <person name="Kim K.M."/>
            <person name="Shin Y."/>
            <person name="Jung M."/>
            <person name="Lee S.J."/>
            <person name="Yim H.S."/>
            <person name="Lee J.H."/>
            <person name="Bhattacharya D."/>
            <person name="Yoon H.S."/>
        </authorList>
    </citation>
    <scope>NUCLEOTIDE SEQUENCE [LARGE SCALE GENOMIC DNA]</scope>
    <source>
        <strain evidence="2 3">SKKU-2015</strain>
        <tissue evidence="2">Whole body</tissue>
    </source>
</reference>
<proteinExistence type="predicted"/>
<dbReference type="AlphaFoldDB" id="A0A2V3ILP7"/>
<dbReference type="PANTHER" id="PTHR11161">
    <property type="entry name" value="O-ACYLTRANSFERASE"/>
    <property type="match status" value="1"/>
</dbReference>
<evidence type="ECO:0000256" key="1">
    <source>
        <dbReference type="SAM" id="Phobius"/>
    </source>
</evidence>
<keyword evidence="1" id="KW-0812">Transmembrane</keyword>
<feature type="transmembrane region" description="Helical" evidence="1">
    <location>
        <begin position="27"/>
        <end position="45"/>
    </location>
</feature>
<evidence type="ECO:0000313" key="3">
    <source>
        <dbReference type="Proteomes" id="UP000247409"/>
    </source>
</evidence>
<feature type="transmembrane region" description="Helical" evidence="1">
    <location>
        <begin position="306"/>
        <end position="323"/>
    </location>
</feature>
<keyword evidence="1" id="KW-1133">Transmembrane helix</keyword>
<gene>
    <name evidence="2" type="ORF">BWQ96_07262</name>
</gene>
<feature type="transmembrane region" description="Helical" evidence="1">
    <location>
        <begin position="113"/>
        <end position="132"/>
    </location>
</feature>
<comment type="caution">
    <text evidence="2">The sequence shown here is derived from an EMBL/GenBank/DDBJ whole genome shotgun (WGS) entry which is preliminary data.</text>
</comment>
<sequence>MEKHPADTRFKSSVSASTAPLEGLRVLFCYFIVAGHMVICLAVALNSPEPAIVLINATDFLSVFSLNLVDFGFKNGVDIFLLISGFFMARKFHRSFPYGNSSFVVRLKYALHYLFFRWLRLVPLYFVVFMLYTAGSAPNCPKWNELFFVHDPSGDVTTMCLGQGWSTMVDYQIHIVIALMAVLFTDESVLCKTMLITIVAAAVSRVLSVLTTDYLVSEQFRDILVLHETLTDKLKMSLAEALQVKLGAYEPSPEHVTTARRLRQRASFTPPTATIMKVHSVMTGFLLHRELQSAGRVYKALQNHSNLSLVLAGFLVALSNMSRPSPNPDGSNYELVLSALKEGIRTPSALFAIGIIILLTCSPNKWQRTGLEHKQSLAPRILQTVLGNPIMVMAAQLSYSIYLSHFLVLSTQVVVGPQVTDETFTLKVLGQKGLACFVFAALLSVLLVVIEKVMLRGRTFLMKKSCSWFLLNQQHAPVDQQSSSMKTD</sequence>
<keyword evidence="1" id="KW-0472">Membrane</keyword>
<organism evidence="2 3">
    <name type="scientific">Gracilariopsis chorda</name>
    <dbReference type="NCBI Taxonomy" id="448386"/>
    <lineage>
        <taxon>Eukaryota</taxon>
        <taxon>Rhodophyta</taxon>
        <taxon>Florideophyceae</taxon>
        <taxon>Rhodymeniophycidae</taxon>
        <taxon>Gracilariales</taxon>
        <taxon>Gracilariaceae</taxon>
        <taxon>Gracilariopsis</taxon>
    </lineage>
</organism>
<dbReference type="OrthoDB" id="207378at2759"/>
<evidence type="ECO:0008006" key="4">
    <source>
        <dbReference type="Google" id="ProtNLM"/>
    </source>
</evidence>
<protein>
    <recommendedName>
        <fullName evidence="4">Acyltransferase 3 domain-containing protein</fullName>
    </recommendedName>
</protein>